<proteinExistence type="predicted"/>
<protein>
    <submittedName>
        <fullName evidence="2">Uncharacterized protein</fullName>
    </submittedName>
</protein>
<comment type="caution">
    <text evidence="2">The sequence shown here is derived from an EMBL/GenBank/DDBJ whole genome shotgun (WGS) entry which is preliminary data.</text>
</comment>
<feature type="compositionally biased region" description="Polar residues" evidence="1">
    <location>
        <begin position="706"/>
        <end position="716"/>
    </location>
</feature>
<feature type="region of interest" description="Disordered" evidence="1">
    <location>
        <begin position="684"/>
        <end position="728"/>
    </location>
</feature>
<name>A0ABQ9HF41_9NEOP</name>
<feature type="region of interest" description="Disordered" evidence="1">
    <location>
        <begin position="375"/>
        <end position="399"/>
    </location>
</feature>
<feature type="region of interest" description="Disordered" evidence="1">
    <location>
        <begin position="1"/>
        <end position="31"/>
    </location>
</feature>
<gene>
    <name evidence="2" type="ORF">PR048_014784</name>
</gene>
<dbReference type="EMBL" id="JARBHB010000005">
    <property type="protein sequence ID" value="KAJ8882945.1"/>
    <property type="molecule type" value="Genomic_DNA"/>
</dbReference>
<sequence>MTQNGHHYGGRAPESSRDLSPVPRSTGDSSPCSDIGEFLSCLIIYSPKFHHCKQTIAPFDHRGVTTDIGPQRPECEEVQHPAKWSSLGTIYRPIHHGRYSWLVARKLATHRERAEEAIRDASSTLSGSCAVQLGLATIAWYWHATSRAKDLPPRLLHPRDKSLRVPYTGVTQPYHLNGDVSLRTEKYQPAYTSLVDCLCLDIALVCRPSAHRLGKLHDEQTGKCGSHPQFVMLAPRALASSSLQRARAVILNRIDGVPCTNSENYSTCNSFLSARPPGLSATSVWRRSGHRGTYKPVANEGTGDCGGDERECTRAEGREVGGYCVLVRSERSRTFRAALRLRTAVTQGRSILQTHNSQNVGSKVRRRLRPMVHETRSGMDPRRKPATKVKKRGSDTGDTNTHAQCLIAPTRNACNCFRRDAVLCKLDLSSAELPIVLSSESNCEWSEERCETGTVRRHVRAPPPYPPVPADSWAGSRVAVWLYHFPRAAQPRASQQIKPLHWTRLSFGATVSERLACSPPTKAIRVQSPAGSLRIFACGNRAGRYDVGRRVFFGALPFPTPFHSGAAPYSPRSPTSALKTSMLRSDQISSLFSTHRRHWRHQHVLVPFTSQRLVTYSPASQGPFATDSSQSDTRLVPRASPSQSENEFAHVKVTATPFRFCILTCSEPFPFWATLKIEVLRPDEGDNRNEKAGGNGISPRKPVDEVTSSGTISTCENPGVSPPVIEPGSRKWEARSLNTTPPWPQACLEYLALATLPGEDDMFNRCVPYRCASENYLGIEKGKLLVPLADEDVLGCITYR</sequence>
<dbReference type="Proteomes" id="UP001159363">
    <property type="component" value="Chromosome 4"/>
</dbReference>
<evidence type="ECO:0000256" key="1">
    <source>
        <dbReference type="SAM" id="MobiDB-lite"/>
    </source>
</evidence>
<evidence type="ECO:0000313" key="3">
    <source>
        <dbReference type="Proteomes" id="UP001159363"/>
    </source>
</evidence>
<organism evidence="2 3">
    <name type="scientific">Dryococelus australis</name>
    <dbReference type="NCBI Taxonomy" id="614101"/>
    <lineage>
        <taxon>Eukaryota</taxon>
        <taxon>Metazoa</taxon>
        <taxon>Ecdysozoa</taxon>
        <taxon>Arthropoda</taxon>
        <taxon>Hexapoda</taxon>
        <taxon>Insecta</taxon>
        <taxon>Pterygota</taxon>
        <taxon>Neoptera</taxon>
        <taxon>Polyneoptera</taxon>
        <taxon>Phasmatodea</taxon>
        <taxon>Verophasmatodea</taxon>
        <taxon>Anareolatae</taxon>
        <taxon>Phasmatidae</taxon>
        <taxon>Eurycanthinae</taxon>
        <taxon>Dryococelus</taxon>
    </lineage>
</organism>
<feature type="region of interest" description="Disordered" evidence="1">
    <location>
        <begin position="619"/>
        <end position="641"/>
    </location>
</feature>
<accession>A0ABQ9HF41</accession>
<evidence type="ECO:0000313" key="2">
    <source>
        <dbReference type="EMBL" id="KAJ8882945.1"/>
    </source>
</evidence>
<keyword evidence="3" id="KW-1185">Reference proteome</keyword>
<reference evidence="2 3" key="1">
    <citation type="submission" date="2023-02" db="EMBL/GenBank/DDBJ databases">
        <title>LHISI_Scaffold_Assembly.</title>
        <authorList>
            <person name="Stuart O.P."/>
            <person name="Cleave R."/>
            <person name="Magrath M.J.L."/>
            <person name="Mikheyev A.S."/>
        </authorList>
    </citation>
    <scope>NUCLEOTIDE SEQUENCE [LARGE SCALE GENOMIC DNA]</scope>
    <source>
        <strain evidence="2">Daus_M_001</strain>
        <tissue evidence="2">Leg muscle</tissue>
    </source>
</reference>